<name>A0A1M4U1P8_LOKAT</name>
<dbReference type="EC" id="2.3.1.12" evidence="8"/>
<keyword evidence="5 8" id="KW-0012">Acyltransferase</keyword>
<proteinExistence type="inferred from homology"/>
<dbReference type="FunFam" id="2.40.50.100:FF:000010">
    <property type="entry name" value="Acetyltransferase component of pyruvate dehydrogenase complex"/>
    <property type="match status" value="1"/>
</dbReference>
<gene>
    <name evidence="12" type="ORF">SAMN05444339_101565</name>
</gene>
<dbReference type="InterPro" id="IPR045257">
    <property type="entry name" value="E2/Pdx1"/>
</dbReference>
<dbReference type="InterPro" id="IPR000089">
    <property type="entry name" value="Biotin_lipoyl"/>
</dbReference>
<dbReference type="PANTHER" id="PTHR23151:SF90">
    <property type="entry name" value="DIHYDROLIPOYLLYSINE-RESIDUE ACETYLTRANSFERASE COMPONENT OF PYRUVATE DEHYDROGENASE COMPLEX, MITOCHONDRIAL-RELATED"/>
    <property type="match status" value="1"/>
</dbReference>
<dbReference type="InterPro" id="IPR036625">
    <property type="entry name" value="E3-bd_dom_sf"/>
</dbReference>
<evidence type="ECO:0000313" key="12">
    <source>
        <dbReference type="EMBL" id="SHE50580.1"/>
    </source>
</evidence>
<feature type="domain" description="Peripheral subunit-binding (PSBD)" evidence="11">
    <location>
        <begin position="142"/>
        <end position="179"/>
    </location>
</feature>
<dbReference type="InterPro" id="IPR001078">
    <property type="entry name" value="2-oxoacid_DH_actylTfrase"/>
</dbReference>
<dbReference type="SUPFAM" id="SSF52777">
    <property type="entry name" value="CoA-dependent acyltransferases"/>
    <property type="match status" value="1"/>
</dbReference>
<dbReference type="Proteomes" id="UP000183987">
    <property type="component" value="Unassembled WGS sequence"/>
</dbReference>
<evidence type="ECO:0000256" key="6">
    <source>
        <dbReference type="ARBA" id="ARBA00025211"/>
    </source>
</evidence>
<dbReference type="Pfam" id="PF00364">
    <property type="entry name" value="Biotin_lipoyl"/>
    <property type="match status" value="1"/>
</dbReference>
<dbReference type="RefSeq" id="WP_072855652.1">
    <property type="nucleotide sequence ID" value="NZ_FQUE01000001.1"/>
</dbReference>
<dbReference type="GO" id="GO:0004742">
    <property type="term" value="F:dihydrolipoyllysine-residue acetyltransferase activity"/>
    <property type="evidence" value="ECO:0007669"/>
    <property type="project" value="UniProtKB-UniRule"/>
</dbReference>
<sequence length="452" mass="47273">MPTEILMPALSPTMEEGTLAKWLVKEGDTVSSGDLLAEIETDKATMEFEAVDEGVIGKIMVAEGTEGVKVNDVIAVLLAEGESADDIGKTEAPKGDASSHAAPATPSEQTAPAKGYGREGDAAQQEKPKTPAAGDKDGGRIFASPLARRIAADKGLDLADITGSGPHGRIVKADVESATAQPKAAKSDAAPAAKSDAAPAPAKGAAMASGPSTDQVIKMYDGRPFEEVKLDGMRKTIAARLTEAKQSVPHFYLRRDIVLDDLMKFRAQLNKQLEGRGVKLSVNDFIIKACALALQQVPEANAVWAGDRTLKFKKSDVAVAVAIEGGLFTPVLKDAEMKSLSALSAEMKDLATRARDRKLAPAEYQGGSFAISNLGMFGIDNFDAIINPPHSAILAVGAGVKKPIVGKDGELAVGTVMSVTLSVDHRVIDGALGANLLQAIKDNLENPMTMLA</sequence>
<keyword evidence="12" id="KW-0670">Pyruvate</keyword>
<evidence type="ECO:0000256" key="7">
    <source>
        <dbReference type="ARBA" id="ARBA00048370"/>
    </source>
</evidence>
<dbReference type="GO" id="GO:0006086">
    <property type="term" value="P:pyruvate decarboxylation to acetyl-CoA"/>
    <property type="evidence" value="ECO:0007669"/>
    <property type="project" value="InterPro"/>
</dbReference>
<dbReference type="STRING" id="366533.SAMN05444339_101565"/>
<evidence type="ECO:0000256" key="3">
    <source>
        <dbReference type="ARBA" id="ARBA00022679"/>
    </source>
</evidence>
<dbReference type="OrthoDB" id="9805770at2"/>
<feature type="domain" description="Lipoyl-binding" evidence="10">
    <location>
        <begin position="2"/>
        <end position="78"/>
    </location>
</feature>
<evidence type="ECO:0000313" key="13">
    <source>
        <dbReference type="Proteomes" id="UP000183987"/>
    </source>
</evidence>
<dbReference type="Pfam" id="PF02817">
    <property type="entry name" value="E3_binding"/>
    <property type="match status" value="1"/>
</dbReference>
<dbReference type="PROSITE" id="PS51826">
    <property type="entry name" value="PSBD"/>
    <property type="match status" value="1"/>
</dbReference>
<evidence type="ECO:0000256" key="4">
    <source>
        <dbReference type="ARBA" id="ARBA00022823"/>
    </source>
</evidence>
<dbReference type="Pfam" id="PF00198">
    <property type="entry name" value="2-oxoacid_dh"/>
    <property type="match status" value="1"/>
</dbReference>
<evidence type="ECO:0000259" key="11">
    <source>
        <dbReference type="PROSITE" id="PS51826"/>
    </source>
</evidence>
<dbReference type="InterPro" id="IPR003016">
    <property type="entry name" value="2-oxoA_DH_lipoyl-BS"/>
</dbReference>
<dbReference type="PROSITE" id="PS00189">
    <property type="entry name" value="LIPOYL"/>
    <property type="match status" value="1"/>
</dbReference>
<dbReference type="InterPro" id="IPR011053">
    <property type="entry name" value="Single_hybrid_motif"/>
</dbReference>
<keyword evidence="4 8" id="KW-0450">Lipoyl</keyword>
<comment type="similarity">
    <text evidence="1 8">Belongs to the 2-oxoacid dehydrogenase family.</text>
</comment>
<dbReference type="PANTHER" id="PTHR23151">
    <property type="entry name" value="DIHYDROLIPOAMIDE ACETYL/SUCCINYL-TRANSFERASE-RELATED"/>
    <property type="match status" value="1"/>
</dbReference>
<dbReference type="AlphaFoldDB" id="A0A1M4U1P8"/>
<dbReference type="SUPFAM" id="SSF47005">
    <property type="entry name" value="Peripheral subunit-binding domain of 2-oxo acid dehydrogenase complex"/>
    <property type="match status" value="1"/>
</dbReference>
<evidence type="ECO:0000256" key="2">
    <source>
        <dbReference type="ARBA" id="ARBA00011484"/>
    </source>
</evidence>
<comment type="catalytic activity">
    <reaction evidence="7 8">
        <text>N(6)-[(R)-dihydrolipoyl]-L-lysyl-[protein] + acetyl-CoA = N(6)-[(R)-S(8)-acetyldihydrolipoyl]-L-lysyl-[protein] + CoA</text>
        <dbReference type="Rhea" id="RHEA:17017"/>
        <dbReference type="Rhea" id="RHEA-COMP:10475"/>
        <dbReference type="Rhea" id="RHEA-COMP:10478"/>
        <dbReference type="ChEBI" id="CHEBI:57287"/>
        <dbReference type="ChEBI" id="CHEBI:57288"/>
        <dbReference type="ChEBI" id="CHEBI:83100"/>
        <dbReference type="ChEBI" id="CHEBI:83111"/>
        <dbReference type="EC" id="2.3.1.12"/>
    </reaction>
</comment>
<comment type="cofactor">
    <cofactor evidence="8">
        <name>(R)-lipoate</name>
        <dbReference type="ChEBI" id="CHEBI:83088"/>
    </cofactor>
    <text evidence="8">Binds 1 lipoyl cofactor covalently.</text>
</comment>
<feature type="region of interest" description="Disordered" evidence="9">
    <location>
        <begin position="176"/>
        <end position="210"/>
    </location>
</feature>
<evidence type="ECO:0000259" key="10">
    <source>
        <dbReference type="PROSITE" id="PS50968"/>
    </source>
</evidence>
<dbReference type="Gene3D" id="4.10.320.10">
    <property type="entry name" value="E3-binding domain"/>
    <property type="match status" value="1"/>
</dbReference>
<organism evidence="12 13">
    <name type="scientific">Loktanella atrilutea</name>
    <dbReference type="NCBI Taxonomy" id="366533"/>
    <lineage>
        <taxon>Bacteria</taxon>
        <taxon>Pseudomonadati</taxon>
        <taxon>Pseudomonadota</taxon>
        <taxon>Alphaproteobacteria</taxon>
        <taxon>Rhodobacterales</taxon>
        <taxon>Roseobacteraceae</taxon>
        <taxon>Loktanella</taxon>
    </lineage>
</organism>
<dbReference type="InterPro" id="IPR006257">
    <property type="entry name" value="LAT1"/>
</dbReference>
<dbReference type="Gene3D" id="3.30.559.10">
    <property type="entry name" value="Chloramphenicol acetyltransferase-like domain"/>
    <property type="match status" value="1"/>
</dbReference>
<keyword evidence="3 8" id="KW-0808">Transferase</keyword>
<dbReference type="InterPro" id="IPR023213">
    <property type="entry name" value="CAT-like_dom_sf"/>
</dbReference>
<dbReference type="PROSITE" id="PS50968">
    <property type="entry name" value="BIOTINYL_LIPOYL"/>
    <property type="match status" value="1"/>
</dbReference>
<dbReference type="Gene3D" id="2.40.50.100">
    <property type="match status" value="1"/>
</dbReference>
<evidence type="ECO:0000256" key="8">
    <source>
        <dbReference type="RuleBase" id="RU361137"/>
    </source>
</evidence>
<evidence type="ECO:0000256" key="1">
    <source>
        <dbReference type="ARBA" id="ARBA00007317"/>
    </source>
</evidence>
<reference evidence="13" key="1">
    <citation type="submission" date="2016-11" db="EMBL/GenBank/DDBJ databases">
        <authorList>
            <person name="Varghese N."/>
            <person name="Submissions S."/>
        </authorList>
    </citation>
    <scope>NUCLEOTIDE SEQUENCE [LARGE SCALE GENOMIC DNA]</scope>
    <source>
        <strain evidence="13">DSM 29326</strain>
    </source>
</reference>
<keyword evidence="13" id="KW-1185">Reference proteome</keyword>
<dbReference type="InterPro" id="IPR004167">
    <property type="entry name" value="PSBD"/>
</dbReference>
<evidence type="ECO:0000256" key="9">
    <source>
        <dbReference type="SAM" id="MobiDB-lite"/>
    </source>
</evidence>
<dbReference type="EMBL" id="FQUE01000001">
    <property type="protein sequence ID" value="SHE50580.1"/>
    <property type="molecule type" value="Genomic_DNA"/>
</dbReference>
<dbReference type="SUPFAM" id="SSF51230">
    <property type="entry name" value="Single hybrid motif"/>
    <property type="match status" value="1"/>
</dbReference>
<dbReference type="NCBIfam" id="TIGR01349">
    <property type="entry name" value="PDHac_trf_mito"/>
    <property type="match status" value="1"/>
</dbReference>
<feature type="compositionally biased region" description="Low complexity" evidence="9">
    <location>
        <begin position="178"/>
        <end position="210"/>
    </location>
</feature>
<accession>A0A1M4U1P8</accession>
<protein>
    <recommendedName>
        <fullName evidence="8">Acetyltransferase component of pyruvate dehydrogenase complex</fullName>
        <ecNumber evidence="8">2.3.1.12</ecNumber>
    </recommendedName>
</protein>
<comment type="subunit">
    <text evidence="2">Forms a 24-polypeptide structural core with octahedral symmetry.</text>
</comment>
<comment type="function">
    <text evidence="6">The pyruvate dehydrogenase complex catalyzes the overall conversion of pyruvate to acetyl-CoA and CO(2). It contains multiple copies of three enzymatic components: pyruvate dehydrogenase (E1), dihydrolipoamide acetyltransferase (E2) and lipoamide dehydrogenase (E3).</text>
</comment>
<evidence type="ECO:0000256" key="5">
    <source>
        <dbReference type="ARBA" id="ARBA00023315"/>
    </source>
</evidence>
<dbReference type="CDD" id="cd06849">
    <property type="entry name" value="lipoyl_domain"/>
    <property type="match status" value="1"/>
</dbReference>
<feature type="region of interest" description="Disordered" evidence="9">
    <location>
        <begin position="86"/>
        <end position="140"/>
    </location>
</feature>
<feature type="compositionally biased region" description="Basic and acidic residues" evidence="9">
    <location>
        <begin position="116"/>
        <end position="139"/>
    </location>
</feature>
<dbReference type="GO" id="GO:0045254">
    <property type="term" value="C:pyruvate dehydrogenase complex"/>
    <property type="evidence" value="ECO:0007669"/>
    <property type="project" value="UniProtKB-UniRule"/>
</dbReference>